<dbReference type="SMART" id="SM01387">
    <property type="entry name" value="Ribosomal_S15"/>
    <property type="match status" value="1"/>
</dbReference>
<dbReference type="InterPro" id="IPR005290">
    <property type="entry name" value="Ribosomal_uS15_bac-type"/>
</dbReference>
<feature type="region of interest" description="Disordered" evidence="4">
    <location>
        <begin position="1"/>
        <end position="23"/>
    </location>
</feature>
<evidence type="ECO:0000313" key="5">
    <source>
        <dbReference type="EMBL" id="CAF9926550.1"/>
    </source>
</evidence>
<dbReference type="SUPFAM" id="SSF47060">
    <property type="entry name" value="S15/NS1 RNA-binding domain"/>
    <property type="match status" value="1"/>
</dbReference>
<dbReference type="InterPro" id="IPR000589">
    <property type="entry name" value="Ribosomal_uS15"/>
</dbReference>
<dbReference type="GO" id="GO:0003735">
    <property type="term" value="F:structural constituent of ribosome"/>
    <property type="evidence" value="ECO:0007669"/>
    <property type="project" value="InterPro"/>
</dbReference>
<evidence type="ECO:0000256" key="1">
    <source>
        <dbReference type="ARBA" id="ARBA00008434"/>
    </source>
</evidence>
<proteinExistence type="inferred from homology"/>
<dbReference type="PANTHER" id="PTHR23321">
    <property type="entry name" value="RIBOSOMAL PROTEIN S15, BACTERIAL AND ORGANELLAR"/>
    <property type="match status" value="1"/>
</dbReference>
<organism evidence="5 6">
    <name type="scientific">Gomphillus americanus</name>
    <dbReference type="NCBI Taxonomy" id="1940652"/>
    <lineage>
        <taxon>Eukaryota</taxon>
        <taxon>Fungi</taxon>
        <taxon>Dikarya</taxon>
        <taxon>Ascomycota</taxon>
        <taxon>Pezizomycotina</taxon>
        <taxon>Lecanoromycetes</taxon>
        <taxon>OSLEUM clade</taxon>
        <taxon>Ostropomycetidae</taxon>
        <taxon>Ostropales</taxon>
        <taxon>Graphidaceae</taxon>
        <taxon>Gomphilloideae</taxon>
        <taxon>Gomphillus</taxon>
    </lineage>
</organism>
<comment type="similarity">
    <text evidence="1">Belongs to the universal ribosomal protein uS15 family.</text>
</comment>
<dbReference type="GO" id="GO:1990904">
    <property type="term" value="C:ribonucleoprotein complex"/>
    <property type="evidence" value="ECO:0007669"/>
    <property type="project" value="UniProtKB-KW"/>
</dbReference>
<name>A0A8H3FMK7_9LECA</name>
<keyword evidence="6" id="KW-1185">Reference proteome</keyword>
<sequence>MIPSRKYKINFSGDSQKTPQENTTNMSLAMPSRLPFRTKQSINAWRFQHAESILPRCTGIQCFHPSTTARHASTSTPDTPDIPSQYRRQNERRLIRTVTSAERAYKARKALKKHIRPMQIDPYTRKIMEARTAAIKARQQAALVVKDDQEVPDSPISGRGEPTPFIKSLGLGMPEEKVYIPDEDGVPSRAPDAVDIRLKDHAAILSSENTGVAKPDHLAFFVNSEELARFGKMSAALSAPVPSPNRAIADPQAEVQKKIRHEEDHATRMAALARILAIENQGSEQRHQINKTRIVEEFGRHMTDKTIDPRQRIKQAHHDEDWTPKERIGPDTGSSEVQIALLTAKIQALTQGVGTVHKKDKANKRNLRLLLHRRQKLLAYFYKRDRAGERWQHMVEKLGITPAMWKGEIEVR</sequence>
<dbReference type="OrthoDB" id="441444at2759"/>
<keyword evidence="2" id="KW-0689">Ribosomal protein</keyword>
<gene>
    <name evidence="5" type="ORF">GOMPHAMPRED_004168</name>
</gene>
<evidence type="ECO:0000256" key="4">
    <source>
        <dbReference type="SAM" id="MobiDB-lite"/>
    </source>
</evidence>
<dbReference type="Gene3D" id="1.10.287.10">
    <property type="entry name" value="S15/NS1, RNA-binding"/>
    <property type="match status" value="1"/>
</dbReference>
<dbReference type="EMBL" id="CAJPDQ010000025">
    <property type="protein sequence ID" value="CAF9926550.1"/>
    <property type="molecule type" value="Genomic_DNA"/>
</dbReference>
<dbReference type="Pfam" id="PF00312">
    <property type="entry name" value="Ribosomal_S15"/>
    <property type="match status" value="1"/>
</dbReference>
<evidence type="ECO:0000313" key="6">
    <source>
        <dbReference type="Proteomes" id="UP000664169"/>
    </source>
</evidence>
<evidence type="ECO:0000256" key="3">
    <source>
        <dbReference type="ARBA" id="ARBA00023274"/>
    </source>
</evidence>
<evidence type="ECO:0000256" key="2">
    <source>
        <dbReference type="ARBA" id="ARBA00022980"/>
    </source>
</evidence>
<feature type="compositionally biased region" description="Polar residues" evidence="4">
    <location>
        <begin position="12"/>
        <end position="23"/>
    </location>
</feature>
<dbReference type="PANTHER" id="PTHR23321:SF26">
    <property type="entry name" value="SMALL RIBOSOMAL SUBUNIT PROTEIN US15M"/>
    <property type="match status" value="1"/>
</dbReference>
<protein>
    <recommendedName>
        <fullName evidence="7">Ribosomal protein S15</fullName>
    </recommendedName>
</protein>
<dbReference type="Proteomes" id="UP000664169">
    <property type="component" value="Unassembled WGS sequence"/>
</dbReference>
<dbReference type="InterPro" id="IPR009068">
    <property type="entry name" value="uS15_NS1_RNA-bd_sf"/>
</dbReference>
<dbReference type="GO" id="GO:0006412">
    <property type="term" value="P:translation"/>
    <property type="evidence" value="ECO:0007669"/>
    <property type="project" value="InterPro"/>
</dbReference>
<reference evidence="5" key="1">
    <citation type="submission" date="2021-03" db="EMBL/GenBank/DDBJ databases">
        <authorList>
            <person name="Tagirdzhanova G."/>
        </authorList>
    </citation>
    <scope>NUCLEOTIDE SEQUENCE</scope>
</reference>
<dbReference type="GO" id="GO:0005737">
    <property type="term" value="C:cytoplasm"/>
    <property type="evidence" value="ECO:0007669"/>
    <property type="project" value="UniProtKB-ARBA"/>
</dbReference>
<keyword evidence="3" id="KW-0687">Ribonucleoprotein</keyword>
<accession>A0A8H3FMK7</accession>
<evidence type="ECO:0008006" key="7">
    <source>
        <dbReference type="Google" id="ProtNLM"/>
    </source>
</evidence>
<dbReference type="HAMAP" id="MF_01343_B">
    <property type="entry name" value="Ribosomal_uS15_B"/>
    <property type="match status" value="1"/>
</dbReference>
<dbReference type="AlphaFoldDB" id="A0A8H3FMK7"/>
<dbReference type="GO" id="GO:0005840">
    <property type="term" value="C:ribosome"/>
    <property type="evidence" value="ECO:0007669"/>
    <property type="project" value="UniProtKB-KW"/>
</dbReference>
<comment type="caution">
    <text evidence="5">The sequence shown here is derived from an EMBL/GenBank/DDBJ whole genome shotgun (WGS) entry which is preliminary data.</text>
</comment>